<dbReference type="Gene3D" id="1.10.150.130">
    <property type="match status" value="1"/>
</dbReference>
<dbReference type="GO" id="GO:0015074">
    <property type="term" value="P:DNA integration"/>
    <property type="evidence" value="ECO:0007669"/>
    <property type="project" value="UniProtKB-KW"/>
</dbReference>
<dbReference type="InterPro" id="IPR044068">
    <property type="entry name" value="CB"/>
</dbReference>
<dbReference type="EMBL" id="LNYO01000027">
    <property type="protein sequence ID" value="KTD32252.1"/>
    <property type="molecule type" value="Genomic_DNA"/>
</dbReference>
<dbReference type="InterPro" id="IPR011010">
    <property type="entry name" value="DNA_brk_join_enz"/>
</dbReference>
<evidence type="ECO:0000313" key="9">
    <source>
        <dbReference type="Proteomes" id="UP000054725"/>
    </source>
</evidence>
<comment type="similarity">
    <text evidence="1">Belongs to the 'phage' integrase family.</text>
</comment>
<dbReference type="STRING" id="45070.Lnau_3163"/>
<dbReference type="InterPro" id="IPR002104">
    <property type="entry name" value="Integrase_catalytic"/>
</dbReference>
<dbReference type="Gene3D" id="1.10.443.10">
    <property type="entry name" value="Intergrase catalytic core"/>
    <property type="match status" value="1"/>
</dbReference>
<dbReference type="GO" id="GO:0006310">
    <property type="term" value="P:DNA recombination"/>
    <property type="evidence" value="ECO:0007669"/>
    <property type="project" value="UniProtKB-KW"/>
</dbReference>
<evidence type="ECO:0000256" key="2">
    <source>
        <dbReference type="ARBA" id="ARBA00022908"/>
    </source>
</evidence>
<feature type="domain" description="Core-binding (CB)" evidence="7">
    <location>
        <begin position="3"/>
        <end position="91"/>
    </location>
</feature>
<dbReference type="Proteomes" id="UP000054725">
    <property type="component" value="Unassembled WGS sequence"/>
</dbReference>
<accession>A0A0W0WIS1</accession>
<keyword evidence="3 5" id="KW-0238">DNA-binding</keyword>
<keyword evidence="9" id="KW-1185">Reference proteome</keyword>
<evidence type="ECO:0000313" key="8">
    <source>
        <dbReference type="EMBL" id="KTD32252.1"/>
    </source>
</evidence>
<dbReference type="SUPFAM" id="SSF56349">
    <property type="entry name" value="DNA breaking-rejoining enzymes"/>
    <property type="match status" value="1"/>
</dbReference>
<dbReference type="PROSITE" id="PS51898">
    <property type="entry name" value="TYR_RECOMBINASE"/>
    <property type="match status" value="1"/>
</dbReference>
<dbReference type="GO" id="GO:0003677">
    <property type="term" value="F:DNA binding"/>
    <property type="evidence" value="ECO:0007669"/>
    <property type="project" value="UniProtKB-UniRule"/>
</dbReference>
<feature type="domain" description="Tyr recombinase" evidence="6">
    <location>
        <begin position="113"/>
        <end position="298"/>
    </location>
</feature>
<evidence type="ECO:0000256" key="1">
    <source>
        <dbReference type="ARBA" id="ARBA00008857"/>
    </source>
</evidence>
<comment type="caution">
    <text evidence="8">The sequence shown here is derived from an EMBL/GenBank/DDBJ whole genome shotgun (WGS) entry which is preliminary data.</text>
</comment>
<gene>
    <name evidence="8" type="ORF">Lnau_3163</name>
</gene>
<evidence type="ECO:0000259" key="7">
    <source>
        <dbReference type="PROSITE" id="PS51900"/>
    </source>
</evidence>
<reference evidence="8 9" key="1">
    <citation type="submission" date="2015-11" db="EMBL/GenBank/DDBJ databases">
        <title>Genomic analysis of 38 Legionella species identifies large and diverse effector repertoires.</title>
        <authorList>
            <person name="Burstein D."/>
            <person name="Amaro F."/>
            <person name="Zusman T."/>
            <person name="Lifshitz Z."/>
            <person name="Cohen O."/>
            <person name="Gilbert J.A."/>
            <person name="Pupko T."/>
            <person name="Shuman H.A."/>
            <person name="Segal G."/>
        </authorList>
    </citation>
    <scope>NUCLEOTIDE SEQUENCE [LARGE SCALE GENOMIC DNA]</scope>
    <source>
        <strain evidence="8 9">ATCC 49506</strain>
    </source>
</reference>
<keyword evidence="4" id="KW-0233">DNA recombination</keyword>
<dbReference type="Pfam" id="PF13495">
    <property type="entry name" value="Phage_int_SAM_4"/>
    <property type="match status" value="1"/>
</dbReference>
<sequence>MHMDHDGLLNAFKVALERQDLSESSITSYLQGLNVFTTWALDFYQQEVSLLEITSNDLRAYREYVSKIIRRKPATINHHIQVLKRFYAWAMQTDLIPDDPAATLHFVKRAAMTQPNALNKDEIHALLRAAGLSTQGLAVRNYAIVQLFLQSGLRVGELNHLLVKDVVIRERSGFVNVVDGKGRKHREIPLNSIARRALTNYLETRKSLEPDDALFTTKRGEPGTIRALQALISSLSKRANITRINVTAHTLRHTFATQFLQANPGCLVELAMLMGHESVDTTAIYTKASKEKLAEHMERSGVSIDAY</sequence>
<name>A0A0W0WIS1_9GAMM</name>
<evidence type="ECO:0000256" key="4">
    <source>
        <dbReference type="ARBA" id="ARBA00023172"/>
    </source>
</evidence>
<dbReference type="AlphaFoldDB" id="A0A0W0WIS1"/>
<proteinExistence type="inferred from homology"/>
<evidence type="ECO:0000256" key="3">
    <source>
        <dbReference type="ARBA" id="ARBA00023125"/>
    </source>
</evidence>
<evidence type="ECO:0000259" key="6">
    <source>
        <dbReference type="PROSITE" id="PS51898"/>
    </source>
</evidence>
<evidence type="ECO:0000256" key="5">
    <source>
        <dbReference type="PROSITE-ProRule" id="PRU01248"/>
    </source>
</evidence>
<dbReference type="RefSeq" id="WP_238586007.1">
    <property type="nucleotide sequence ID" value="NZ_CAAAIF010000036.1"/>
</dbReference>
<dbReference type="PROSITE" id="PS51900">
    <property type="entry name" value="CB"/>
    <property type="match status" value="1"/>
</dbReference>
<dbReference type="InterPro" id="IPR004107">
    <property type="entry name" value="Integrase_SAM-like_N"/>
</dbReference>
<dbReference type="Pfam" id="PF00589">
    <property type="entry name" value="Phage_integrase"/>
    <property type="match status" value="1"/>
</dbReference>
<protein>
    <submittedName>
        <fullName evidence="8">Site specific recombinase</fullName>
    </submittedName>
</protein>
<dbReference type="InterPro" id="IPR010998">
    <property type="entry name" value="Integrase_recombinase_N"/>
</dbReference>
<dbReference type="PATRIC" id="fig|45070.6.peg.3341"/>
<dbReference type="InterPro" id="IPR013762">
    <property type="entry name" value="Integrase-like_cat_sf"/>
</dbReference>
<dbReference type="InterPro" id="IPR050090">
    <property type="entry name" value="Tyrosine_recombinase_XerCD"/>
</dbReference>
<keyword evidence="2" id="KW-0229">DNA integration</keyword>
<dbReference type="PANTHER" id="PTHR30349">
    <property type="entry name" value="PHAGE INTEGRASE-RELATED"/>
    <property type="match status" value="1"/>
</dbReference>
<dbReference type="PANTHER" id="PTHR30349:SF41">
    <property type="entry name" value="INTEGRASE_RECOMBINASE PROTEIN MJ0367-RELATED"/>
    <property type="match status" value="1"/>
</dbReference>
<organism evidence="8 9">
    <name type="scientific">Legionella nautarum</name>
    <dbReference type="NCBI Taxonomy" id="45070"/>
    <lineage>
        <taxon>Bacteria</taxon>
        <taxon>Pseudomonadati</taxon>
        <taxon>Pseudomonadota</taxon>
        <taxon>Gammaproteobacteria</taxon>
        <taxon>Legionellales</taxon>
        <taxon>Legionellaceae</taxon>
        <taxon>Legionella</taxon>
    </lineage>
</organism>